<keyword evidence="4" id="KW-1185">Reference proteome</keyword>
<dbReference type="VEuPathDB" id="FungiDB:RhiirFUN_012941"/>
<feature type="region of interest" description="Disordered" evidence="2">
    <location>
        <begin position="563"/>
        <end position="599"/>
    </location>
</feature>
<evidence type="ECO:0000256" key="2">
    <source>
        <dbReference type="SAM" id="MobiDB-lite"/>
    </source>
</evidence>
<organism evidence="3 4">
    <name type="scientific">Rhizophagus irregularis</name>
    <dbReference type="NCBI Taxonomy" id="588596"/>
    <lineage>
        <taxon>Eukaryota</taxon>
        <taxon>Fungi</taxon>
        <taxon>Fungi incertae sedis</taxon>
        <taxon>Mucoromycota</taxon>
        <taxon>Glomeromycotina</taxon>
        <taxon>Glomeromycetes</taxon>
        <taxon>Glomerales</taxon>
        <taxon>Glomeraceae</taxon>
        <taxon>Rhizophagus</taxon>
    </lineage>
</organism>
<gene>
    <name evidence="3" type="ORF">RhiirA4_548887</name>
</gene>
<proteinExistence type="predicted"/>
<evidence type="ECO:0008006" key="5">
    <source>
        <dbReference type="Google" id="ProtNLM"/>
    </source>
</evidence>
<dbReference type="VEuPathDB" id="FungiDB:FUN_010067"/>
<dbReference type="VEuPathDB" id="FungiDB:RhiirFUN_013787"/>
<dbReference type="VEuPathDB" id="FungiDB:FUN_015835"/>
<dbReference type="VEuPathDB" id="FungiDB:FUN_014287"/>
<feature type="coiled-coil region" evidence="1">
    <location>
        <begin position="121"/>
        <end position="176"/>
    </location>
</feature>
<reference evidence="3 4" key="1">
    <citation type="submission" date="2015-10" db="EMBL/GenBank/DDBJ databases">
        <title>Genome analyses suggest a sexual origin of heterokaryosis in a supposedly ancient asexual fungus.</title>
        <authorList>
            <person name="Ropars J."/>
            <person name="Sedzielewska K."/>
            <person name="Noel J."/>
            <person name="Charron P."/>
            <person name="Farinelli L."/>
            <person name="Marton T."/>
            <person name="Kruger M."/>
            <person name="Pelin A."/>
            <person name="Brachmann A."/>
            <person name="Corradi N."/>
        </authorList>
    </citation>
    <scope>NUCLEOTIDE SEQUENCE [LARGE SCALE GENOMIC DNA]</scope>
    <source>
        <strain evidence="3 4">A4</strain>
    </source>
</reference>
<evidence type="ECO:0000313" key="3">
    <source>
        <dbReference type="EMBL" id="PKY55750.1"/>
    </source>
</evidence>
<keyword evidence="1" id="KW-0175">Coiled coil</keyword>
<evidence type="ECO:0000256" key="1">
    <source>
        <dbReference type="SAM" id="Coils"/>
    </source>
</evidence>
<dbReference type="AlphaFoldDB" id="A0A2I1HA85"/>
<name>A0A2I1HA85_9GLOM</name>
<protein>
    <recommendedName>
        <fullName evidence="5">RRM domain-containing protein</fullName>
    </recommendedName>
</protein>
<feature type="compositionally biased region" description="Basic and acidic residues" evidence="2">
    <location>
        <begin position="563"/>
        <end position="578"/>
    </location>
</feature>
<dbReference type="VEuPathDB" id="FungiDB:RhiirA1_398967"/>
<evidence type="ECO:0000313" key="4">
    <source>
        <dbReference type="Proteomes" id="UP000234323"/>
    </source>
</evidence>
<dbReference type="EMBL" id="LLXI01001951">
    <property type="protein sequence ID" value="PKY55750.1"/>
    <property type="molecule type" value="Genomic_DNA"/>
</dbReference>
<feature type="compositionally biased region" description="Low complexity" evidence="2">
    <location>
        <begin position="579"/>
        <end position="593"/>
    </location>
</feature>
<sequence>MEIEVSNHVLTGPVHITDNHITDNHFTDTTDSQHITLQNIGIGFLRKAKSCYVLASAGRERRDSETTRVEDIFLESIRKDVVHKKATIKEIILSCISTSYEVYREEMKRLSKEVLDLRHWLRKAQQRNKELSCDVTKKIKEAERKERIIVEKNERIRKVSQEVESTRLELKKVKSNTKNNRKRKGVDRQKSVTEIQVDQLPIEKIDTLLYNSMPIEILVYDIPARWKEEKIITVFKNLGLVKRISIKTQFKYKLAKMEIYLKKEQNSLPKSYQKLSEIREMYKFMAYKEIKEEWKNLTDKDIMEAYGDYGWFFGKTIYIKNKRFFYAYFANQLKLEEAIAKSIELEGIEGVCIIPQKKKKFDTFISNGKVSSTSKPKDVSKDSEYIYTKKDMEETVAKVIEDKVKECEMMWKSVQQSVKKIIKMMGWSLSNFDLDGSNVNKDRQTPVLFEEIQKVNVEQVVVKEKVISLVSSKSLDEEEIVDIIDKYRKNASLNRVSKDVLIGPVMSGHVTLDKVVDVINDLRKEEKSKERSVTEEDMDLYIQVNQNCSSRLPKIKKEEISEDEKIGQKRVSKEEVSRGDISSSDSDGESGSENIATEVAYKKSGQVGKGKKGNKTKKKSKKKCPQKIALIKKQITINIFINELEEVKEIDEATNKTIDDEIIDKIINVIDDEEDSSCIITELWTYSDINKLLDILAVNWELYKNNKTKFCTNAKRGVI</sequence>
<dbReference type="VEuPathDB" id="FungiDB:RhiirA1_467405"/>
<dbReference type="VEuPathDB" id="FungiDB:RhiirFUN_024208"/>
<comment type="caution">
    <text evidence="3">The sequence shown here is derived from an EMBL/GenBank/DDBJ whole genome shotgun (WGS) entry which is preliminary data.</text>
</comment>
<dbReference type="Proteomes" id="UP000234323">
    <property type="component" value="Unassembled WGS sequence"/>
</dbReference>
<accession>A0A2I1HA85</accession>